<dbReference type="RefSeq" id="WP_130153203.1">
    <property type="nucleotide sequence ID" value="NZ_SCFB01000001.1"/>
</dbReference>
<evidence type="ECO:0000313" key="11">
    <source>
        <dbReference type="Proteomes" id="UP000293550"/>
    </source>
</evidence>
<dbReference type="OrthoDB" id="9807795at2"/>
<dbReference type="InterPro" id="IPR001173">
    <property type="entry name" value="Glyco_trans_2-like"/>
</dbReference>
<evidence type="ECO:0000256" key="3">
    <source>
        <dbReference type="ARBA" id="ARBA00022679"/>
    </source>
</evidence>
<name>A0A4Q7DL11_9PROT</name>
<dbReference type="CDD" id="cd04187">
    <property type="entry name" value="DPM1_like_bac"/>
    <property type="match status" value="1"/>
</dbReference>
<evidence type="ECO:0000256" key="6">
    <source>
        <dbReference type="ARBA" id="ARBA00022989"/>
    </source>
</evidence>
<dbReference type="Proteomes" id="UP000293550">
    <property type="component" value="Unassembled WGS sequence"/>
</dbReference>
<sequence>MKHPDISVVIPVYNEADTLPILCERLFKSLDALGRTYEVIFTNDGSKDNSLAVLKGYHEQHPDTVRIIDFHGNYGQHMAIMAAFEKSRGRVVINLDADLQNPPEEIYKLLEKIDAGHDYVGSYRDSRKDNVFRTYISKFMNWIRASITDIHMRDQGCMFRAYSRHIIDKIVASHERSTFIPALGYKFAINPAEIEMRHEPRAAGESKYSLYHLIRVSFDLITSFSLVPLQLFTLFGMVVSLGSGLLVFYMLLRRLFIGPEAEGVFTLFAILFFLISVVIMGIGLVGEYLGRVFQSLSQRPRFIIREMVENKTEG</sequence>
<dbReference type="PANTHER" id="PTHR48090:SF3">
    <property type="entry name" value="UNDECAPRENYL-PHOSPHATE 4-DEOXY-4-FORMAMIDO-L-ARABINOSE TRANSFERASE"/>
    <property type="match status" value="1"/>
</dbReference>
<evidence type="ECO:0000256" key="8">
    <source>
        <dbReference type="SAM" id="Phobius"/>
    </source>
</evidence>
<feature type="transmembrane region" description="Helical" evidence="8">
    <location>
        <begin position="264"/>
        <end position="286"/>
    </location>
</feature>
<dbReference type="InterPro" id="IPR050256">
    <property type="entry name" value="Glycosyltransferase_2"/>
</dbReference>
<gene>
    <name evidence="10" type="ORF">EQU50_00445</name>
</gene>
<keyword evidence="7 8" id="KW-0472">Membrane</keyword>
<proteinExistence type="predicted"/>
<dbReference type="GO" id="GO:0099621">
    <property type="term" value="F:undecaprenyl-phosphate 4-deoxy-4-formamido-L-arabinose transferase activity"/>
    <property type="evidence" value="ECO:0007669"/>
    <property type="project" value="TreeGrafter"/>
</dbReference>
<keyword evidence="1" id="KW-1003">Cell membrane</keyword>
<evidence type="ECO:0000313" key="10">
    <source>
        <dbReference type="EMBL" id="RZI47090.1"/>
    </source>
</evidence>
<dbReference type="SUPFAM" id="SSF53448">
    <property type="entry name" value="Nucleotide-diphospho-sugar transferases"/>
    <property type="match status" value="1"/>
</dbReference>
<evidence type="ECO:0000256" key="5">
    <source>
        <dbReference type="ARBA" id="ARBA00022985"/>
    </source>
</evidence>
<keyword evidence="4 8" id="KW-0812">Transmembrane</keyword>
<dbReference type="EMBL" id="SCFB01000001">
    <property type="protein sequence ID" value="RZI47090.1"/>
    <property type="molecule type" value="Genomic_DNA"/>
</dbReference>
<evidence type="ECO:0000256" key="4">
    <source>
        <dbReference type="ARBA" id="ARBA00022692"/>
    </source>
</evidence>
<evidence type="ECO:0000256" key="7">
    <source>
        <dbReference type="ARBA" id="ARBA00023136"/>
    </source>
</evidence>
<dbReference type="GO" id="GO:0005886">
    <property type="term" value="C:plasma membrane"/>
    <property type="evidence" value="ECO:0007669"/>
    <property type="project" value="TreeGrafter"/>
</dbReference>
<keyword evidence="2" id="KW-0328">Glycosyltransferase</keyword>
<keyword evidence="5" id="KW-0448">Lipopolysaccharide biosynthesis</keyword>
<dbReference type="AlphaFoldDB" id="A0A4Q7DL11"/>
<comment type="caution">
    <text evidence="10">The sequence shown here is derived from an EMBL/GenBank/DDBJ whole genome shotgun (WGS) entry which is preliminary data.</text>
</comment>
<feature type="domain" description="Glycosyltransferase 2-like" evidence="9">
    <location>
        <begin position="7"/>
        <end position="169"/>
    </location>
</feature>
<dbReference type="InterPro" id="IPR029044">
    <property type="entry name" value="Nucleotide-diphossugar_trans"/>
</dbReference>
<organism evidence="10 11">
    <name type="scientific">Candidatus Finniella inopinata</name>
    <dbReference type="NCBI Taxonomy" id="1696036"/>
    <lineage>
        <taxon>Bacteria</taxon>
        <taxon>Pseudomonadati</taxon>
        <taxon>Pseudomonadota</taxon>
        <taxon>Alphaproteobacteria</taxon>
        <taxon>Holosporales</taxon>
        <taxon>Candidatus Paracaedibacteraceae</taxon>
        <taxon>Candidatus Finniella</taxon>
    </lineage>
</organism>
<reference evidence="10 11" key="1">
    <citation type="submission" date="2018-10" db="EMBL/GenBank/DDBJ databases">
        <title>An updated phylogeny of the Alphaproteobacteria reveals that the parasitic Rickettsiales and Holosporales have independent origins.</title>
        <authorList>
            <person name="Munoz-Gomez S.A."/>
            <person name="Hess S."/>
            <person name="Burger G."/>
            <person name="Lang B.F."/>
            <person name="Susko E."/>
            <person name="Slamovits C.H."/>
            <person name="Roger A.J."/>
        </authorList>
    </citation>
    <scope>NUCLEOTIDE SEQUENCE [LARGE SCALE GENOMIC DNA]</scope>
    <source>
        <strain evidence="10">HOLO01</strain>
    </source>
</reference>
<keyword evidence="11" id="KW-1185">Reference proteome</keyword>
<dbReference type="PANTHER" id="PTHR48090">
    <property type="entry name" value="UNDECAPRENYL-PHOSPHATE 4-DEOXY-4-FORMAMIDO-L-ARABINOSE TRANSFERASE-RELATED"/>
    <property type="match status" value="1"/>
</dbReference>
<keyword evidence="3 10" id="KW-0808">Transferase</keyword>
<keyword evidence="6 8" id="KW-1133">Transmembrane helix</keyword>
<evidence type="ECO:0000256" key="2">
    <source>
        <dbReference type="ARBA" id="ARBA00022676"/>
    </source>
</evidence>
<protein>
    <submittedName>
        <fullName evidence="10">Glycosyltransferase</fullName>
    </submittedName>
</protein>
<evidence type="ECO:0000259" key="9">
    <source>
        <dbReference type="Pfam" id="PF00535"/>
    </source>
</evidence>
<feature type="transmembrane region" description="Helical" evidence="8">
    <location>
        <begin position="231"/>
        <end position="252"/>
    </location>
</feature>
<evidence type="ECO:0000256" key="1">
    <source>
        <dbReference type="ARBA" id="ARBA00022475"/>
    </source>
</evidence>
<dbReference type="Gene3D" id="3.90.550.10">
    <property type="entry name" value="Spore Coat Polysaccharide Biosynthesis Protein SpsA, Chain A"/>
    <property type="match status" value="1"/>
</dbReference>
<accession>A0A4Q7DL11</accession>
<dbReference type="GO" id="GO:0009103">
    <property type="term" value="P:lipopolysaccharide biosynthetic process"/>
    <property type="evidence" value="ECO:0007669"/>
    <property type="project" value="UniProtKB-KW"/>
</dbReference>
<dbReference type="Pfam" id="PF00535">
    <property type="entry name" value="Glycos_transf_2"/>
    <property type="match status" value="1"/>
</dbReference>